<proteinExistence type="predicted"/>
<dbReference type="AlphaFoldDB" id="A0A4R2CN72"/>
<dbReference type="RefSeq" id="WP_162853122.1">
    <property type="nucleotide sequence ID" value="NZ_BAABEI010000012.1"/>
</dbReference>
<name>A0A4R2CN72_SHIGR</name>
<feature type="region of interest" description="Disordered" evidence="1">
    <location>
        <begin position="21"/>
        <end position="45"/>
    </location>
</feature>
<evidence type="ECO:0000313" key="3">
    <source>
        <dbReference type="Proteomes" id="UP000295351"/>
    </source>
</evidence>
<evidence type="ECO:0000256" key="1">
    <source>
        <dbReference type="SAM" id="MobiDB-lite"/>
    </source>
</evidence>
<feature type="compositionally biased region" description="Basic and acidic residues" evidence="1">
    <location>
        <begin position="35"/>
        <end position="45"/>
    </location>
</feature>
<dbReference type="EMBL" id="SLVX01000015">
    <property type="protein sequence ID" value="TCN40639.1"/>
    <property type="molecule type" value="Genomic_DNA"/>
</dbReference>
<gene>
    <name evidence="2" type="ORF">EV665_11585</name>
</gene>
<accession>A0A4R2CN72</accession>
<evidence type="ECO:0000313" key="2">
    <source>
        <dbReference type="EMBL" id="TCN40639.1"/>
    </source>
</evidence>
<reference evidence="2 3" key="1">
    <citation type="submission" date="2019-03" db="EMBL/GenBank/DDBJ databases">
        <title>Genomic Encyclopedia of Type Strains, Phase IV (KMG-IV): sequencing the most valuable type-strain genomes for metagenomic binning, comparative biology and taxonomic classification.</title>
        <authorList>
            <person name="Goeker M."/>
        </authorList>
    </citation>
    <scope>NUCLEOTIDE SEQUENCE [LARGE SCALE GENOMIC DNA]</scope>
    <source>
        <strain evidence="2 3">DSM 18401</strain>
    </source>
</reference>
<sequence length="45" mass="4919">MHRIADLNQKLTLLTEAPHRVEAAEEADSGQTIEGGRDDSGSDRQ</sequence>
<dbReference type="Proteomes" id="UP000295351">
    <property type="component" value="Unassembled WGS sequence"/>
</dbReference>
<keyword evidence="3" id="KW-1185">Reference proteome</keyword>
<organism evidence="2 3">
    <name type="scientific">Shinella granuli</name>
    <dbReference type="NCBI Taxonomy" id="323621"/>
    <lineage>
        <taxon>Bacteria</taxon>
        <taxon>Pseudomonadati</taxon>
        <taxon>Pseudomonadota</taxon>
        <taxon>Alphaproteobacteria</taxon>
        <taxon>Hyphomicrobiales</taxon>
        <taxon>Rhizobiaceae</taxon>
        <taxon>Shinella</taxon>
    </lineage>
</organism>
<protein>
    <submittedName>
        <fullName evidence="2">Uncharacterized protein</fullName>
    </submittedName>
</protein>
<comment type="caution">
    <text evidence="2">The sequence shown here is derived from an EMBL/GenBank/DDBJ whole genome shotgun (WGS) entry which is preliminary data.</text>
</comment>